<evidence type="ECO:0008006" key="4">
    <source>
        <dbReference type="Google" id="ProtNLM"/>
    </source>
</evidence>
<feature type="chain" id="PRO_5027707487" description="Secreted protein" evidence="2">
    <location>
        <begin position="21"/>
        <end position="168"/>
    </location>
</feature>
<proteinExistence type="predicted"/>
<feature type="region of interest" description="Disordered" evidence="1">
    <location>
        <begin position="112"/>
        <end position="168"/>
    </location>
</feature>
<dbReference type="EMBL" id="DSOK01000443">
    <property type="protein sequence ID" value="HEN16996.1"/>
    <property type="molecule type" value="Genomic_DNA"/>
</dbReference>
<protein>
    <recommendedName>
        <fullName evidence="4">Secreted protein</fullName>
    </recommendedName>
</protein>
<feature type="compositionally biased region" description="Pro residues" evidence="1">
    <location>
        <begin position="114"/>
        <end position="143"/>
    </location>
</feature>
<reference evidence="3" key="1">
    <citation type="journal article" date="2020" name="mSystems">
        <title>Genome- and Community-Level Interaction Insights into Carbon Utilization and Element Cycling Functions of Hydrothermarchaeota in Hydrothermal Sediment.</title>
        <authorList>
            <person name="Zhou Z."/>
            <person name="Liu Y."/>
            <person name="Xu W."/>
            <person name="Pan J."/>
            <person name="Luo Z.H."/>
            <person name="Li M."/>
        </authorList>
    </citation>
    <scope>NUCLEOTIDE SEQUENCE [LARGE SCALE GENOMIC DNA]</scope>
    <source>
        <strain evidence="3">SpSt-339</strain>
    </source>
</reference>
<keyword evidence="2" id="KW-0732">Signal</keyword>
<gene>
    <name evidence="3" type="ORF">ENQ76_16170</name>
</gene>
<name>A0A7C2PCE6_9PLAN</name>
<comment type="caution">
    <text evidence="3">The sequence shown here is derived from an EMBL/GenBank/DDBJ whole genome shotgun (WGS) entry which is preliminary data.</text>
</comment>
<feature type="signal peptide" evidence="2">
    <location>
        <begin position="1"/>
        <end position="20"/>
    </location>
</feature>
<organism evidence="3">
    <name type="scientific">Schlesneria paludicola</name>
    <dbReference type="NCBI Taxonomy" id="360056"/>
    <lineage>
        <taxon>Bacteria</taxon>
        <taxon>Pseudomonadati</taxon>
        <taxon>Planctomycetota</taxon>
        <taxon>Planctomycetia</taxon>
        <taxon>Planctomycetales</taxon>
        <taxon>Planctomycetaceae</taxon>
        <taxon>Schlesneria</taxon>
    </lineage>
</organism>
<sequence length="168" mass="17722">MARLFAASVALSLHSSIGSASDGTYSDADGSPGNWRWWHIIWFQKDGNPRYASGSGNLSRNHQPRLMVRPPLCAPEYGYFQPCWRQLPVAPRCFTCETVPASFAVPTESGWPAAMPPSPSSPAGTAPPPSPALPAPEIPPVPAAPATKSPIGVGLSLPEHSPATAQDN</sequence>
<evidence type="ECO:0000256" key="2">
    <source>
        <dbReference type="SAM" id="SignalP"/>
    </source>
</evidence>
<evidence type="ECO:0000313" key="3">
    <source>
        <dbReference type="EMBL" id="HEN16996.1"/>
    </source>
</evidence>
<evidence type="ECO:0000256" key="1">
    <source>
        <dbReference type="SAM" id="MobiDB-lite"/>
    </source>
</evidence>
<dbReference type="AlphaFoldDB" id="A0A7C2PCE6"/>
<accession>A0A7C2PCE6</accession>